<evidence type="ECO:0000313" key="2">
    <source>
        <dbReference type="Proteomes" id="UP001229346"/>
    </source>
</evidence>
<dbReference type="Pfam" id="PF20102">
    <property type="entry name" value="DUF6492"/>
    <property type="match status" value="1"/>
</dbReference>
<dbReference type="EMBL" id="JAUSSU010000005">
    <property type="protein sequence ID" value="MDQ0113397.1"/>
    <property type="molecule type" value="Genomic_DNA"/>
</dbReference>
<evidence type="ECO:0000313" key="1">
    <source>
        <dbReference type="EMBL" id="MDQ0113397.1"/>
    </source>
</evidence>
<evidence type="ECO:0008006" key="3">
    <source>
        <dbReference type="Google" id="ProtNLM"/>
    </source>
</evidence>
<gene>
    <name evidence="1" type="ORF">J2T15_002838</name>
</gene>
<proteinExistence type="predicted"/>
<protein>
    <recommendedName>
        <fullName evidence="3">Glycosyltransferase family 2 protein</fullName>
    </recommendedName>
</protein>
<name>A0ABT9U2A3_PAEHA</name>
<dbReference type="RefSeq" id="WP_307204595.1">
    <property type="nucleotide sequence ID" value="NZ_JAUSSU010000005.1"/>
</dbReference>
<organism evidence="1 2">
    <name type="scientific">Paenibacillus harenae</name>
    <dbReference type="NCBI Taxonomy" id="306543"/>
    <lineage>
        <taxon>Bacteria</taxon>
        <taxon>Bacillati</taxon>
        <taxon>Bacillota</taxon>
        <taxon>Bacilli</taxon>
        <taxon>Bacillales</taxon>
        <taxon>Paenibacillaceae</taxon>
        <taxon>Paenibacillus</taxon>
    </lineage>
</organism>
<reference evidence="1 2" key="1">
    <citation type="submission" date="2023-07" db="EMBL/GenBank/DDBJ databases">
        <title>Sorghum-associated microbial communities from plants grown in Nebraska, USA.</title>
        <authorList>
            <person name="Schachtman D."/>
        </authorList>
    </citation>
    <scope>NUCLEOTIDE SEQUENCE [LARGE SCALE GENOMIC DNA]</scope>
    <source>
        <strain evidence="1 2">CC482</strain>
    </source>
</reference>
<sequence>MTLVLPGKPKSYRKTKIDVLIPAIEKDLGTLPFVIDAVRKQSAHVIGNIYVVSPLKPSIMELCRKKGCKFVDEKKVLPFTKDAIHYRSAKWDRAGWLYQQLLKLCGDRICKEAFFLVIDADTVLIRPHRFRSGGKTVLYCRNWSQDEYFNSYRRLMKRRATAKVSFVTHYMLFERAKLAEMKRLIEKQHGKKWYQAILSSIDRKKQFGFSEYETYGNFLYARYRDQLHLTTNRNKGLQMSVRRMSGQRWTELRGKYRSLSFHKRGIYKRK</sequence>
<comment type="caution">
    <text evidence="1">The sequence shown here is derived from an EMBL/GenBank/DDBJ whole genome shotgun (WGS) entry which is preliminary data.</text>
</comment>
<keyword evidence="2" id="KW-1185">Reference proteome</keyword>
<accession>A0ABT9U2A3</accession>
<dbReference type="InterPro" id="IPR045499">
    <property type="entry name" value="DUF6492"/>
</dbReference>
<dbReference type="Proteomes" id="UP001229346">
    <property type="component" value="Unassembled WGS sequence"/>
</dbReference>